<sequence length="586" mass="67264">MKDFGFPPQFPDDSDDKPSTTAATPDEPTIKDKSKSKRSKLEAKTIKAKYQWHIMRSLGLSDEEIKEFADANHWCEYFPQKWIEDLNAFGLRADWRRVFMTTDRNPYFDAFVKWQFQRLKERNKIKFGKRYTIFSVKDNQPCMDHDRASGEGVGPQEYTLIKMKVLDPKPEKLKKLKGDVYLVAATLRPETMYGQTNCWLRPDMKYIAYRVASGEVFVSTNRSALNLSFQGFTKENGIVDKVLDLTGGDLIGAKLKAPLTSYECIYALPMLTIKEDKGTGVVTSVPSDAPDDYAALRDLKNKQPLREKYGIKDDMVLPFEPVPIIDIPDFGNLSAVVVCEQLKIQSQNDTQKLAEAKDKVYLKGFYDGVMIVGPHKGKKVADIKKTIQTELIDRKEAVVYMEPEKQVVSRSGDECVVALCDQWFLEYGEKKWREEADKSLAQINTYHDETRRNFVATLDWLKDHACSRQYGLGSRLPWAQEWLIESLSDSTIYMAYYTISHLLQGGVMDGSGPSPVGIKPEKLTPKVWDYIYFSEVLYPKDCGIPKDKLDKLRKEFNYWYPLDLRTSGKDLVPNHLTYMIYNHCAI</sequence>
<protein>
    <recommendedName>
        <fullName evidence="2">leucine--tRNA ligase</fullName>
        <ecNumber evidence="2">6.1.1.4</ecNumber>
    </recommendedName>
    <alternativeName>
        <fullName evidence="8">Leucyl-tRNA synthetase</fullName>
    </alternativeName>
</protein>
<dbReference type="Pfam" id="PF00133">
    <property type="entry name" value="tRNA-synt_1"/>
    <property type="match status" value="1"/>
</dbReference>
<dbReference type="Proteomes" id="UP000728032">
    <property type="component" value="Unassembled WGS sequence"/>
</dbReference>
<proteinExistence type="inferred from homology"/>
<evidence type="ECO:0000256" key="8">
    <source>
        <dbReference type="ARBA" id="ARBA00030520"/>
    </source>
</evidence>
<evidence type="ECO:0000256" key="2">
    <source>
        <dbReference type="ARBA" id="ARBA00013164"/>
    </source>
</evidence>
<evidence type="ECO:0000313" key="11">
    <source>
        <dbReference type="EMBL" id="CAD7661179.1"/>
    </source>
</evidence>
<keyword evidence="5" id="KW-0067">ATP-binding</keyword>
<evidence type="ECO:0000256" key="9">
    <source>
        <dbReference type="SAM" id="MobiDB-lite"/>
    </source>
</evidence>
<feature type="region of interest" description="Disordered" evidence="9">
    <location>
        <begin position="1"/>
        <end position="38"/>
    </location>
</feature>
<keyword evidence="12" id="KW-1185">Reference proteome</keyword>
<dbReference type="EMBL" id="OC937499">
    <property type="protein sequence ID" value="CAD7661179.1"/>
    <property type="molecule type" value="Genomic_DNA"/>
</dbReference>
<feature type="domain" description="Aminoacyl-tRNA synthetase class Ia" evidence="10">
    <location>
        <begin position="70"/>
        <end position="478"/>
    </location>
</feature>
<feature type="compositionally biased region" description="Basic and acidic residues" evidence="9">
    <location>
        <begin position="28"/>
        <end position="38"/>
    </location>
</feature>
<dbReference type="OrthoDB" id="10249672at2759"/>
<dbReference type="GO" id="GO:0006429">
    <property type="term" value="P:leucyl-tRNA aminoacylation"/>
    <property type="evidence" value="ECO:0007669"/>
    <property type="project" value="InterPro"/>
</dbReference>
<dbReference type="Gene3D" id="3.90.740.10">
    <property type="entry name" value="Valyl/Leucyl/Isoleucyl-tRNA synthetase, editing domain"/>
    <property type="match status" value="1"/>
</dbReference>
<gene>
    <name evidence="11" type="ORF">ONB1V03_LOCUS17740</name>
</gene>
<dbReference type="InterPro" id="IPR002300">
    <property type="entry name" value="aa-tRNA-synth_Ia"/>
</dbReference>
<evidence type="ECO:0000256" key="3">
    <source>
        <dbReference type="ARBA" id="ARBA00022598"/>
    </source>
</evidence>
<dbReference type="EC" id="6.1.1.4" evidence="2"/>
<dbReference type="GO" id="GO:0004823">
    <property type="term" value="F:leucine-tRNA ligase activity"/>
    <property type="evidence" value="ECO:0007669"/>
    <property type="project" value="UniProtKB-EC"/>
</dbReference>
<dbReference type="InterPro" id="IPR009008">
    <property type="entry name" value="Val/Leu/Ile-tRNA-synth_edit"/>
</dbReference>
<dbReference type="PANTHER" id="PTHR45794">
    <property type="entry name" value="LEUCYL-TRNA SYNTHETASE"/>
    <property type="match status" value="1"/>
</dbReference>
<keyword evidence="6" id="KW-0648">Protein biosynthesis</keyword>
<evidence type="ECO:0000256" key="4">
    <source>
        <dbReference type="ARBA" id="ARBA00022741"/>
    </source>
</evidence>
<evidence type="ECO:0000256" key="6">
    <source>
        <dbReference type="ARBA" id="ARBA00022917"/>
    </source>
</evidence>
<comment type="similarity">
    <text evidence="1">Belongs to the class-I aminoacyl-tRNA synthetase family.</text>
</comment>
<dbReference type="GO" id="GO:0005524">
    <property type="term" value="F:ATP binding"/>
    <property type="evidence" value="ECO:0007669"/>
    <property type="project" value="UniProtKB-KW"/>
</dbReference>
<dbReference type="InterPro" id="IPR004493">
    <property type="entry name" value="Leu-tRNA-synth_Ia_arc/euk"/>
</dbReference>
<dbReference type="PANTHER" id="PTHR45794:SF1">
    <property type="entry name" value="LEUCINE--TRNA LIGASE, CYTOPLASMIC"/>
    <property type="match status" value="1"/>
</dbReference>
<evidence type="ECO:0000259" key="10">
    <source>
        <dbReference type="Pfam" id="PF00133"/>
    </source>
</evidence>
<keyword evidence="7" id="KW-0030">Aminoacyl-tRNA synthetase</keyword>
<keyword evidence="4" id="KW-0547">Nucleotide-binding</keyword>
<dbReference type="GO" id="GO:0002161">
    <property type="term" value="F:aminoacyl-tRNA deacylase activity"/>
    <property type="evidence" value="ECO:0007669"/>
    <property type="project" value="InterPro"/>
</dbReference>
<evidence type="ECO:0000313" key="12">
    <source>
        <dbReference type="Proteomes" id="UP000728032"/>
    </source>
</evidence>
<keyword evidence="3" id="KW-0436">Ligase</keyword>
<feature type="non-terminal residue" evidence="11">
    <location>
        <position position="586"/>
    </location>
</feature>
<dbReference type="FunFam" id="3.90.740.10:FF:000001">
    <property type="entry name" value="Leucine--tRNA ligase, cytoplasmic"/>
    <property type="match status" value="1"/>
</dbReference>
<evidence type="ECO:0000256" key="7">
    <source>
        <dbReference type="ARBA" id="ARBA00023146"/>
    </source>
</evidence>
<evidence type="ECO:0000256" key="5">
    <source>
        <dbReference type="ARBA" id="ARBA00022840"/>
    </source>
</evidence>
<accession>A0A7R9QXT0</accession>
<organism evidence="11">
    <name type="scientific">Oppiella nova</name>
    <dbReference type="NCBI Taxonomy" id="334625"/>
    <lineage>
        <taxon>Eukaryota</taxon>
        <taxon>Metazoa</taxon>
        <taxon>Ecdysozoa</taxon>
        <taxon>Arthropoda</taxon>
        <taxon>Chelicerata</taxon>
        <taxon>Arachnida</taxon>
        <taxon>Acari</taxon>
        <taxon>Acariformes</taxon>
        <taxon>Sarcoptiformes</taxon>
        <taxon>Oribatida</taxon>
        <taxon>Brachypylina</taxon>
        <taxon>Oppioidea</taxon>
        <taxon>Oppiidae</taxon>
        <taxon>Oppiella</taxon>
    </lineage>
</organism>
<dbReference type="SUPFAM" id="SSF52374">
    <property type="entry name" value="Nucleotidylyl transferase"/>
    <property type="match status" value="1"/>
</dbReference>
<dbReference type="Gene3D" id="3.40.50.620">
    <property type="entry name" value="HUPs"/>
    <property type="match status" value="1"/>
</dbReference>
<dbReference type="SUPFAM" id="SSF50677">
    <property type="entry name" value="ValRS/IleRS/LeuRS editing domain"/>
    <property type="match status" value="1"/>
</dbReference>
<reference evidence="11" key="1">
    <citation type="submission" date="2020-11" db="EMBL/GenBank/DDBJ databases">
        <authorList>
            <person name="Tran Van P."/>
        </authorList>
    </citation>
    <scope>NUCLEOTIDE SEQUENCE</scope>
</reference>
<dbReference type="AlphaFoldDB" id="A0A7R9QXT0"/>
<dbReference type="EMBL" id="CAJPVJ010022674">
    <property type="protein sequence ID" value="CAG2178315.1"/>
    <property type="molecule type" value="Genomic_DNA"/>
</dbReference>
<dbReference type="InterPro" id="IPR014729">
    <property type="entry name" value="Rossmann-like_a/b/a_fold"/>
</dbReference>
<name>A0A7R9QXT0_9ACAR</name>
<evidence type="ECO:0000256" key="1">
    <source>
        <dbReference type="ARBA" id="ARBA00005594"/>
    </source>
</evidence>